<comment type="cofactor">
    <cofactor evidence="1">
        <name>heme</name>
        <dbReference type="ChEBI" id="CHEBI:30413"/>
    </cofactor>
</comment>
<evidence type="ECO:0000256" key="7">
    <source>
        <dbReference type="RuleBase" id="RU000461"/>
    </source>
</evidence>
<keyword evidence="10" id="KW-1185">Reference proteome</keyword>
<evidence type="ECO:0000256" key="5">
    <source>
        <dbReference type="ARBA" id="ARBA00023004"/>
    </source>
</evidence>
<dbReference type="CDD" id="cd11041">
    <property type="entry name" value="CYP503A1-like"/>
    <property type="match status" value="1"/>
</dbReference>
<dbReference type="PROSITE" id="PS00086">
    <property type="entry name" value="CYTOCHROME_P450"/>
    <property type="match status" value="1"/>
</dbReference>
<dbReference type="Proteomes" id="UP001586593">
    <property type="component" value="Unassembled WGS sequence"/>
</dbReference>
<evidence type="ECO:0008006" key="11">
    <source>
        <dbReference type="Google" id="ProtNLM"/>
    </source>
</evidence>
<evidence type="ECO:0000256" key="8">
    <source>
        <dbReference type="SAM" id="MobiDB-lite"/>
    </source>
</evidence>
<keyword evidence="3 7" id="KW-0479">Metal-binding</keyword>
<evidence type="ECO:0000256" key="3">
    <source>
        <dbReference type="ARBA" id="ARBA00022723"/>
    </source>
</evidence>
<dbReference type="InterPro" id="IPR017972">
    <property type="entry name" value="Cyt_P450_CS"/>
</dbReference>
<organism evidence="9 10">
    <name type="scientific">Phialemonium thermophilum</name>
    <dbReference type="NCBI Taxonomy" id="223376"/>
    <lineage>
        <taxon>Eukaryota</taxon>
        <taxon>Fungi</taxon>
        <taxon>Dikarya</taxon>
        <taxon>Ascomycota</taxon>
        <taxon>Pezizomycotina</taxon>
        <taxon>Sordariomycetes</taxon>
        <taxon>Sordariomycetidae</taxon>
        <taxon>Cephalothecales</taxon>
        <taxon>Cephalothecaceae</taxon>
        <taxon>Phialemonium</taxon>
    </lineage>
</organism>
<dbReference type="InterPro" id="IPR002403">
    <property type="entry name" value="Cyt_P450_E_grp-IV"/>
</dbReference>
<keyword evidence="4 7" id="KW-0560">Oxidoreductase</keyword>
<evidence type="ECO:0000256" key="1">
    <source>
        <dbReference type="ARBA" id="ARBA00001971"/>
    </source>
</evidence>
<feature type="region of interest" description="Disordered" evidence="8">
    <location>
        <begin position="467"/>
        <end position="489"/>
    </location>
</feature>
<evidence type="ECO:0000256" key="2">
    <source>
        <dbReference type="ARBA" id="ARBA00010617"/>
    </source>
</evidence>
<evidence type="ECO:0000256" key="4">
    <source>
        <dbReference type="ARBA" id="ARBA00023002"/>
    </source>
</evidence>
<comment type="similarity">
    <text evidence="2 7">Belongs to the cytochrome P450 family.</text>
</comment>
<evidence type="ECO:0000313" key="9">
    <source>
        <dbReference type="EMBL" id="KAL1876879.1"/>
    </source>
</evidence>
<dbReference type="InterPro" id="IPR001128">
    <property type="entry name" value="Cyt_P450"/>
</dbReference>
<feature type="compositionally biased region" description="Basic and acidic residues" evidence="8">
    <location>
        <begin position="479"/>
        <end position="489"/>
    </location>
</feature>
<keyword evidence="5 7" id="KW-0408">Iron</keyword>
<comment type="caution">
    <text evidence="9">The sequence shown here is derived from an EMBL/GenBank/DDBJ whole genome shotgun (WGS) entry which is preliminary data.</text>
</comment>
<evidence type="ECO:0000256" key="6">
    <source>
        <dbReference type="ARBA" id="ARBA00023033"/>
    </source>
</evidence>
<sequence>MSWISNATVQLLILSSFNARESAFYGRVVRYLRLRWMFDAESLVRDSYNKYYDKVYKIRATEGVQVLIPPRLLGELKGLPEDVLSATEAVREAMLSKYTGFCPGNNGELLTTLIRTKLSSNFARLVPKLKDELDYILATELGDCEDWTPVKMQPFVLRVVARMTGCAFVGPAISRNEEWMDISVNYAVHVFLAAVKLQFFPEWLRPLMRRVLPDFRRIERDISRAKSMLQPIIEQRLRDIGSPEYEEEKPDDFIQWLLDSLPEEEKSGFQTQTELQLILSAAAIHTTTNLIAESVFDLAAHPEWQGTLRDEVMETLERDNGWEKKDGMARLQQMDSFIKEVQRLAGNITAFIRKVIKPIDLSDGTHLPEGTKLLTPLVGMSHDERLYPEPERFDALRFYRLRQRSAEDANRYQFTSTGDTNMNFGAGKHACPGRFFAANAIKMVLARFLLRYDIRLKDGKTRPEPMVIMMSKTPNPNGETKESIYGKLL</sequence>
<accession>A0ABR3XLL1</accession>
<dbReference type="Pfam" id="PF00067">
    <property type="entry name" value="p450"/>
    <property type="match status" value="1"/>
</dbReference>
<dbReference type="EMBL" id="JAZHXJ010000071">
    <property type="protein sequence ID" value="KAL1876879.1"/>
    <property type="molecule type" value="Genomic_DNA"/>
</dbReference>
<gene>
    <name evidence="9" type="ORF">VTK73DRAFT_9032</name>
</gene>
<dbReference type="InterPro" id="IPR036396">
    <property type="entry name" value="Cyt_P450_sf"/>
</dbReference>
<dbReference type="Gene3D" id="1.10.630.10">
    <property type="entry name" value="Cytochrome P450"/>
    <property type="match status" value="1"/>
</dbReference>
<name>A0ABR3XLL1_9PEZI</name>
<proteinExistence type="inferred from homology"/>
<dbReference type="PRINTS" id="PR00465">
    <property type="entry name" value="EP450IV"/>
</dbReference>
<keyword evidence="6 7" id="KW-0503">Monooxygenase</keyword>
<dbReference type="SUPFAM" id="SSF48264">
    <property type="entry name" value="Cytochrome P450"/>
    <property type="match status" value="1"/>
</dbReference>
<keyword evidence="7" id="KW-0349">Heme</keyword>
<dbReference type="PANTHER" id="PTHR46206">
    <property type="entry name" value="CYTOCHROME P450"/>
    <property type="match status" value="1"/>
</dbReference>
<reference evidence="9 10" key="1">
    <citation type="journal article" date="2024" name="Commun. Biol.">
        <title>Comparative genomic analysis of thermophilic fungi reveals convergent evolutionary adaptations and gene losses.</title>
        <authorList>
            <person name="Steindorff A.S."/>
            <person name="Aguilar-Pontes M.V."/>
            <person name="Robinson A.J."/>
            <person name="Andreopoulos B."/>
            <person name="LaButti K."/>
            <person name="Kuo A."/>
            <person name="Mondo S."/>
            <person name="Riley R."/>
            <person name="Otillar R."/>
            <person name="Haridas S."/>
            <person name="Lipzen A."/>
            <person name="Grimwood J."/>
            <person name="Schmutz J."/>
            <person name="Clum A."/>
            <person name="Reid I.D."/>
            <person name="Moisan M.C."/>
            <person name="Butler G."/>
            <person name="Nguyen T.T.M."/>
            <person name="Dewar K."/>
            <person name="Conant G."/>
            <person name="Drula E."/>
            <person name="Henrissat B."/>
            <person name="Hansel C."/>
            <person name="Singer S."/>
            <person name="Hutchinson M.I."/>
            <person name="de Vries R.P."/>
            <person name="Natvig D.O."/>
            <person name="Powell A.J."/>
            <person name="Tsang A."/>
            <person name="Grigoriev I.V."/>
        </authorList>
    </citation>
    <scope>NUCLEOTIDE SEQUENCE [LARGE SCALE GENOMIC DNA]</scope>
    <source>
        <strain evidence="9 10">ATCC 24622</strain>
    </source>
</reference>
<protein>
    <recommendedName>
        <fullName evidence="11">Cytochrome P450</fullName>
    </recommendedName>
</protein>
<evidence type="ECO:0000313" key="10">
    <source>
        <dbReference type="Proteomes" id="UP001586593"/>
    </source>
</evidence>